<evidence type="ECO:0000313" key="3">
    <source>
        <dbReference type="Proteomes" id="UP000578030"/>
    </source>
</evidence>
<comment type="caution">
    <text evidence="2">The sequence shown here is derived from an EMBL/GenBank/DDBJ whole genome shotgun (WGS) entry which is preliminary data.</text>
</comment>
<name>A0A7W4K7C7_9PROT</name>
<feature type="domain" description="TniQ" evidence="1">
    <location>
        <begin position="8"/>
        <end position="159"/>
    </location>
</feature>
<keyword evidence="3" id="KW-1185">Reference proteome</keyword>
<dbReference type="InterPro" id="IPR009492">
    <property type="entry name" value="TniQ"/>
</dbReference>
<gene>
    <name evidence="2" type="ORF">HLH28_08685</name>
</gene>
<proteinExistence type="predicted"/>
<dbReference type="Pfam" id="PF06527">
    <property type="entry name" value="TniQ"/>
    <property type="match status" value="1"/>
</dbReference>
<dbReference type="RefSeq" id="WP_182957746.1">
    <property type="nucleotide sequence ID" value="NZ_JABEQM010000006.1"/>
</dbReference>
<dbReference type="EMBL" id="JABEQM010000006">
    <property type="protein sequence ID" value="MBB2201648.1"/>
    <property type="molecule type" value="Genomic_DNA"/>
</dbReference>
<evidence type="ECO:0000259" key="1">
    <source>
        <dbReference type="Pfam" id="PF06527"/>
    </source>
</evidence>
<dbReference type="AlphaFoldDB" id="A0A7W4K7C7"/>
<evidence type="ECO:0000313" key="2">
    <source>
        <dbReference type="EMBL" id="MBB2201648.1"/>
    </source>
</evidence>
<dbReference type="Proteomes" id="UP000578030">
    <property type="component" value="Unassembled WGS sequence"/>
</dbReference>
<organism evidence="2 3">
    <name type="scientific">Gluconacetobacter tumulisoli</name>
    <dbReference type="NCBI Taxonomy" id="1286189"/>
    <lineage>
        <taxon>Bacteria</taxon>
        <taxon>Pseudomonadati</taxon>
        <taxon>Pseudomonadota</taxon>
        <taxon>Alphaproteobacteria</taxon>
        <taxon>Acetobacterales</taxon>
        <taxon>Acetobacteraceae</taxon>
        <taxon>Gluconacetobacter</taxon>
    </lineage>
</organism>
<sequence>MTNKSWTRRLPPLPGELLSSCLTRNAFAHGLSPYRFLNLIWDHDPVWNRDFDRDPETLLRMNRTPEARTWLDDIAERLSVPYETVIGATLTGWREVLGTNIAVSAADSRLILSAGIYHRTRTRHALQYCPNCLADGIPYFRREWRLGFSTWCSGHGRPLRDACPHCDAAVIPHRSMSIRLIDCHQCGRDLTKGGREIRGGPVPQSARRLQNQLLDLLAQADRRPTAFAWLETGRAELPLTVRGLIAASAPWSAYSTLREALGLAPTTTYDDADRRRFEHARFAVRTPWLETVAAWMENWPRNFFLGAEAIGASHRTFARCPMSQTLARQVAQLPARRKAARKQWKPILNEPVINRLRRTDRTAYSALRACRILHAIGVHTDA</sequence>
<reference evidence="2 3" key="1">
    <citation type="submission" date="2020-04" db="EMBL/GenBank/DDBJ databases">
        <title>Description of novel Gluconacetobacter.</title>
        <authorList>
            <person name="Sombolestani A."/>
        </authorList>
    </citation>
    <scope>NUCLEOTIDE SEQUENCE [LARGE SCALE GENOMIC DNA]</scope>
    <source>
        <strain evidence="2 3">LMG 27802</strain>
    </source>
</reference>
<protein>
    <recommendedName>
        <fullName evidence="1">TniQ domain-containing protein</fullName>
    </recommendedName>
</protein>
<accession>A0A7W4K7C7</accession>